<accession>A0A645J1U0</accession>
<comment type="caution">
    <text evidence="1">The sequence shown here is derived from an EMBL/GenBank/DDBJ whole genome shotgun (WGS) entry which is preliminary data.</text>
</comment>
<sequence>MLTSPAAQTDALNAPYEKVKDWGTLSADTTIAASDGNIHTFTVGAAITLTLNANCLTGFCRTLTLVIMNGGAFTVTWPASVKWAGGSAPTFSAAGVDVITLLTVDGGVTWLGSANGVSYA</sequence>
<gene>
    <name evidence="1" type="ORF">SDC9_205061</name>
</gene>
<proteinExistence type="predicted"/>
<reference evidence="1" key="1">
    <citation type="submission" date="2019-08" db="EMBL/GenBank/DDBJ databases">
        <authorList>
            <person name="Kucharzyk K."/>
            <person name="Murdoch R.W."/>
            <person name="Higgins S."/>
            <person name="Loffler F."/>
        </authorList>
    </citation>
    <scope>NUCLEOTIDE SEQUENCE</scope>
</reference>
<organism evidence="1">
    <name type="scientific">bioreactor metagenome</name>
    <dbReference type="NCBI Taxonomy" id="1076179"/>
    <lineage>
        <taxon>unclassified sequences</taxon>
        <taxon>metagenomes</taxon>
        <taxon>ecological metagenomes</taxon>
    </lineage>
</organism>
<dbReference type="AlphaFoldDB" id="A0A645J1U0"/>
<dbReference type="EMBL" id="VSSQ01128813">
    <property type="protein sequence ID" value="MPN57367.1"/>
    <property type="molecule type" value="Genomic_DNA"/>
</dbReference>
<protein>
    <submittedName>
        <fullName evidence="1">Uncharacterized protein</fullName>
    </submittedName>
</protein>
<evidence type="ECO:0000313" key="1">
    <source>
        <dbReference type="EMBL" id="MPN57367.1"/>
    </source>
</evidence>
<name>A0A645J1U0_9ZZZZ</name>